<dbReference type="Proteomes" id="UP000664795">
    <property type="component" value="Unassembled WGS sequence"/>
</dbReference>
<evidence type="ECO:0008006" key="5">
    <source>
        <dbReference type="Google" id="ProtNLM"/>
    </source>
</evidence>
<feature type="region of interest" description="Disordered" evidence="1">
    <location>
        <begin position="25"/>
        <end position="49"/>
    </location>
</feature>
<feature type="chain" id="PRO_5037244947" description="Lipoprotein" evidence="2">
    <location>
        <begin position="22"/>
        <end position="243"/>
    </location>
</feature>
<dbReference type="EMBL" id="JAFMYU010000003">
    <property type="protein sequence ID" value="MBO0930245.1"/>
    <property type="molecule type" value="Genomic_DNA"/>
</dbReference>
<evidence type="ECO:0000313" key="3">
    <source>
        <dbReference type="EMBL" id="MBO0930245.1"/>
    </source>
</evidence>
<accession>A0A939G370</accession>
<comment type="caution">
    <text evidence="3">The sequence shown here is derived from an EMBL/GenBank/DDBJ whole genome shotgun (WGS) entry which is preliminary data.</text>
</comment>
<organism evidence="3 4">
    <name type="scientific">Fibrella aquatilis</name>
    <dbReference type="NCBI Taxonomy" id="2817059"/>
    <lineage>
        <taxon>Bacteria</taxon>
        <taxon>Pseudomonadati</taxon>
        <taxon>Bacteroidota</taxon>
        <taxon>Cytophagia</taxon>
        <taxon>Cytophagales</taxon>
        <taxon>Spirosomataceae</taxon>
        <taxon>Fibrella</taxon>
    </lineage>
</organism>
<proteinExistence type="predicted"/>
<evidence type="ECO:0000256" key="2">
    <source>
        <dbReference type="SAM" id="SignalP"/>
    </source>
</evidence>
<dbReference type="RefSeq" id="WP_207334213.1">
    <property type="nucleotide sequence ID" value="NZ_JAFMYU010000003.1"/>
</dbReference>
<reference evidence="3 4" key="1">
    <citation type="submission" date="2021-03" db="EMBL/GenBank/DDBJ databases">
        <title>Fibrella sp. HMF5036 genome sequencing and assembly.</title>
        <authorList>
            <person name="Kang H."/>
            <person name="Kim H."/>
            <person name="Bae S."/>
            <person name="Joh K."/>
        </authorList>
    </citation>
    <scope>NUCLEOTIDE SEQUENCE [LARGE SCALE GENOMIC DNA]</scope>
    <source>
        <strain evidence="3 4">HMF5036</strain>
    </source>
</reference>
<keyword evidence="2" id="KW-0732">Signal</keyword>
<evidence type="ECO:0000313" key="4">
    <source>
        <dbReference type="Proteomes" id="UP000664795"/>
    </source>
</evidence>
<gene>
    <name evidence="3" type="ORF">J2I48_04525</name>
</gene>
<name>A0A939G370_9BACT</name>
<keyword evidence="4" id="KW-1185">Reference proteome</keyword>
<evidence type="ECO:0000256" key="1">
    <source>
        <dbReference type="SAM" id="MobiDB-lite"/>
    </source>
</evidence>
<dbReference type="AlphaFoldDB" id="A0A939G370"/>
<sequence length="243" mass="26337">MKLLLCTLLLLSLLTFPSCQHNSDLTPDGGPDSTDVGVRPESSAPGFGNSKARPLGTPFALPTGVTVVATPRFDEDCWTEALKKKQVKGSGGLVEFGLSLRNDNDHPVRIELPPGLIWIARTNTTYQDIPQNGLIVKTVVILIPAYTTECVWLLAYCINSDRSVTRTGDTYEATPVVSNHPGVKALAQQLANKKINEDEFSPEPTQAERSQLAFIGVAVEDVASYGTVQPSTQKYIDQLPNSK</sequence>
<feature type="signal peptide" evidence="2">
    <location>
        <begin position="1"/>
        <end position="21"/>
    </location>
</feature>
<protein>
    <recommendedName>
        <fullName evidence="5">Lipoprotein</fullName>
    </recommendedName>
</protein>